<dbReference type="PANTHER" id="PTHR24321">
    <property type="entry name" value="DEHYDROGENASES, SHORT CHAIN"/>
    <property type="match status" value="1"/>
</dbReference>
<evidence type="ECO:0000256" key="2">
    <source>
        <dbReference type="ARBA" id="ARBA00023002"/>
    </source>
</evidence>
<dbReference type="InterPro" id="IPR002347">
    <property type="entry name" value="SDR_fam"/>
</dbReference>
<sequence>MRLKDKVAIVVGAGQQPGETIGNGRAVALRFAEEGAKLLLVDANEDWARETEALCRESGAETEVLKADITNEEDCRRIAETCKARFGRIDILHNNVGRSRGDRPTPEMDAAMWDELMAMNLKGMFLTAKHVLPVMREQRSGVILNISSTSSLAARGTVTYKTSKGAVNTLTQHLAMENAPYGIRANVILPGLVDTPMAIERRAKETGKDREAIRAERKADVPLAGRAGTAWDVANAALYLASNEAGYVTGVCLPVDGGLTANVG</sequence>
<evidence type="ECO:0000313" key="4">
    <source>
        <dbReference type="Proteomes" id="UP001060336"/>
    </source>
</evidence>
<keyword evidence="2" id="KW-0560">Oxidoreductase</keyword>
<dbReference type="PRINTS" id="PR00081">
    <property type="entry name" value="GDHRDH"/>
</dbReference>
<dbReference type="EMBL" id="CP102480">
    <property type="protein sequence ID" value="UUX49124.1"/>
    <property type="molecule type" value="Genomic_DNA"/>
</dbReference>
<reference evidence="3" key="1">
    <citation type="submission" date="2022-08" db="EMBL/GenBank/DDBJ databases">
        <title>Nisaea acidiphila sp. nov., isolated from a marine algal debris and emended description of the genus Nisaea Urios et al. 2008.</title>
        <authorList>
            <person name="Kwon K."/>
        </authorList>
    </citation>
    <scope>NUCLEOTIDE SEQUENCE</scope>
    <source>
        <strain evidence="3">MEBiC11861</strain>
    </source>
</reference>
<evidence type="ECO:0000256" key="1">
    <source>
        <dbReference type="ARBA" id="ARBA00006484"/>
    </source>
</evidence>
<dbReference type="Proteomes" id="UP001060336">
    <property type="component" value="Chromosome"/>
</dbReference>
<dbReference type="AlphaFoldDB" id="A0A9J7AS20"/>
<dbReference type="InterPro" id="IPR036291">
    <property type="entry name" value="NAD(P)-bd_dom_sf"/>
</dbReference>
<keyword evidence="4" id="KW-1185">Reference proteome</keyword>
<dbReference type="KEGG" id="naci:NUH88_17180"/>
<dbReference type="Pfam" id="PF13561">
    <property type="entry name" value="adh_short_C2"/>
    <property type="match status" value="1"/>
</dbReference>
<dbReference type="GO" id="GO:0016491">
    <property type="term" value="F:oxidoreductase activity"/>
    <property type="evidence" value="ECO:0007669"/>
    <property type="project" value="UniProtKB-KW"/>
</dbReference>
<accession>A0A9J7AS20</accession>
<dbReference type="SUPFAM" id="SSF51735">
    <property type="entry name" value="NAD(P)-binding Rossmann-fold domains"/>
    <property type="match status" value="1"/>
</dbReference>
<protein>
    <submittedName>
        <fullName evidence="3">SDR family oxidoreductase</fullName>
    </submittedName>
</protein>
<dbReference type="PRINTS" id="PR00080">
    <property type="entry name" value="SDRFAMILY"/>
</dbReference>
<proteinExistence type="inferred from homology"/>
<dbReference type="Gene3D" id="3.40.50.720">
    <property type="entry name" value="NAD(P)-binding Rossmann-like Domain"/>
    <property type="match status" value="1"/>
</dbReference>
<comment type="similarity">
    <text evidence="1">Belongs to the short-chain dehydrogenases/reductases (SDR) family.</text>
</comment>
<dbReference type="RefSeq" id="WP_257767625.1">
    <property type="nucleotide sequence ID" value="NZ_CP102480.1"/>
</dbReference>
<name>A0A9J7AS20_9PROT</name>
<gene>
    <name evidence="3" type="ORF">NUH88_17180</name>
</gene>
<evidence type="ECO:0000313" key="3">
    <source>
        <dbReference type="EMBL" id="UUX49124.1"/>
    </source>
</evidence>
<organism evidence="3 4">
    <name type="scientific">Nisaea acidiphila</name>
    <dbReference type="NCBI Taxonomy" id="1862145"/>
    <lineage>
        <taxon>Bacteria</taxon>
        <taxon>Pseudomonadati</taxon>
        <taxon>Pseudomonadota</taxon>
        <taxon>Alphaproteobacteria</taxon>
        <taxon>Rhodospirillales</taxon>
        <taxon>Thalassobaculaceae</taxon>
        <taxon>Nisaea</taxon>
    </lineage>
</organism>
<dbReference type="FunFam" id="3.40.50.720:FF:000084">
    <property type="entry name" value="Short-chain dehydrogenase reductase"/>
    <property type="match status" value="1"/>
</dbReference>
<dbReference type="PANTHER" id="PTHR24321:SF15">
    <property type="entry name" value="OXIDOREDUCTASE UCPA"/>
    <property type="match status" value="1"/>
</dbReference>